<reference evidence="4" key="1">
    <citation type="journal article" date="2017" name="Plant J.">
        <title>The pomegranate (Punica granatum L.) genome and the genomics of punicalagin biosynthesis.</title>
        <authorList>
            <person name="Qin G."/>
            <person name="Xu C."/>
            <person name="Ming R."/>
            <person name="Tang H."/>
            <person name="Guyot R."/>
            <person name="Kramer E.M."/>
            <person name="Hu Y."/>
            <person name="Yi X."/>
            <person name="Qi Y."/>
            <person name="Xu X."/>
            <person name="Gao Z."/>
            <person name="Pan H."/>
            <person name="Jian J."/>
            <person name="Tian Y."/>
            <person name="Yue Z."/>
            <person name="Xu Y."/>
        </authorList>
    </citation>
    <scope>NUCLEOTIDE SEQUENCE [LARGE SCALE GENOMIC DNA]</scope>
    <source>
        <strain evidence="4">cv. Dabenzi</strain>
    </source>
</reference>
<dbReference type="Proteomes" id="UP000197138">
    <property type="component" value="Unassembled WGS sequence"/>
</dbReference>
<dbReference type="PANTHER" id="PTHR37710:SF1">
    <property type="entry name" value="TRANSMEMBRANE PROTEIN"/>
    <property type="match status" value="1"/>
</dbReference>
<sequence>MPFNRVKWFLTALIFLHIFELHSGLLWTGYHSSLVYNFLRLGAADYMTLPLVAEELKYLWLHMESGVGGRSRFSATTKLSKFIHLCPFVFLTIAMRVVNFIMRTFWFILNFAASFFYKEPVQPASQMRARKLPLHTCAVSILSSTHRVYTRAQEYNGLSGLLFRKSARLTTSVDPYAREIKNWCLSILTCVDDQILAVECGIEKNFPASTFVFDRVDELVRAMETFPETAEQMVSRLLSLIHKVPFLNLASSHITSRLDCWLSKWGWDTAAREKDIPMDSRSADANEGIVSDKYCPGSAHDKEAGKELFPSVEPLLIKPKTSDNCANISPKGTYKEVLLDEGNTEDHKVELIKEGDDGEQITLLEDASSKEEGKEEEQEKVVSLTTEEGSTKDDQILDLFESGWHMKKPV</sequence>
<protein>
    <submittedName>
        <fullName evidence="3">Uncharacterized protein</fullName>
    </submittedName>
</protein>
<keyword evidence="2" id="KW-0812">Transmembrane</keyword>
<feature type="region of interest" description="Disordered" evidence="1">
    <location>
        <begin position="365"/>
        <end position="389"/>
    </location>
</feature>
<evidence type="ECO:0000313" key="4">
    <source>
        <dbReference type="Proteomes" id="UP000197138"/>
    </source>
</evidence>
<accession>A0A218WUK1</accession>
<evidence type="ECO:0000313" key="3">
    <source>
        <dbReference type="EMBL" id="OWM76198.1"/>
    </source>
</evidence>
<proteinExistence type="predicted"/>
<comment type="caution">
    <text evidence="3">The sequence shown here is derived from an EMBL/GenBank/DDBJ whole genome shotgun (WGS) entry which is preliminary data.</text>
</comment>
<feature type="compositionally biased region" description="Basic and acidic residues" evidence="1">
    <location>
        <begin position="367"/>
        <end position="380"/>
    </location>
</feature>
<name>A0A218WUK1_PUNGR</name>
<gene>
    <name evidence="3" type="ORF">CDL15_Pgr009844</name>
</gene>
<feature type="transmembrane region" description="Helical" evidence="2">
    <location>
        <begin position="82"/>
        <end position="102"/>
    </location>
</feature>
<evidence type="ECO:0000256" key="2">
    <source>
        <dbReference type="SAM" id="Phobius"/>
    </source>
</evidence>
<keyword evidence="2" id="KW-0472">Membrane</keyword>
<evidence type="ECO:0000256" key="1">
    <source>
        <dbReference type="SAM" id="MobiDB-lite"/>
    </source>
</evidence>
<organism evidence="3 4">
    <name type="scientific">Punica granatum</name>
    <name type="common">Pomegranate</name>
    <dbReference type="NCBI Taxonomy" id="22663"/>
    <lineage>
        <taxon>Eukaryota</taxon>
        <taxon>Viridiplantae</taxon>
        <taxon>Streptophyta</taxon>
        <taxon>Embryophyta</taxon>
        <taxon>Tracheophyta</taxon>
        <taxon>Spermatophyta</taxon>
        <taxon>Magnoliopsida</taxon>
        <taxon>eudicotyledons</taxon>
        <taxon>Gunneridae</taxon>
        <taxon>Pentapetalae</taxon>
        <taxon>rosids</taxon>
        <taxon>malvids</taxon>
        <taxon>Myrtales</taxon>
        <taxon>Lythraceae</taxon>
        <taxon>Punica</taxon>
    </lineage>
</organism>
<dbReference type="EMBL" id="MTKT01003224">
    <property type="protein sequence ID" value="OWM76198.1"/>
    <property type="molecule type" value="Genomic_DNA"/>
</dbReference>
<dbReference type="AlphaFoldDB" id="A0A218WUK1"/>
<dbReference type="PANTHER" id="PTHR37710">
    <property type="entry name" value="TRANSMEMBRANE PROTEIN"/>
    <property type="match status" value="1"/>
</dbReference>
<keyword evidence="2" id="KW-1133">Transmembrane helix</keyword>